<comment type="caution">
    <text evidence="1">The sequence shown here is derived from an EMBL/GenBank/DDBJ whole genome shotgun (WGS) entry which is preliminary data.</text>
</comment>
<protein>
    <submittedName>
        <fullName evidence="1">Conserved domain protein</fullName>
    </submittedName>
</protein>
<proteinExistence type="predicted"/>
<dbReference type="SUPFAM" id="SSF102198">
    <property type="entry name" value="Putative cyclase"/>
    <property type="match status" value="1"/>
</dbReference>
<dbReference type="RefSeq" id="WP_006785393.1">
    <property type="nucleotide sequence ID" value="NZ_ADMN01000103.1"/>
</dbReference>
<evidence type="ECO:0000313" key="1">
    <source>
        <dbReference type="EMBL" id="EFF63065.1"/>
    </source>
</evidence>
<gene>
    <name evidence="1" type="ORF">CUW_2565</name>
</gene>
<dbReference type="InterPro" id="IPR037175">
    <property type="entry name" value="KFase_sf"/>
</dbReference>
<reference evidence="1 2" key="1">
    <citation type="journal article" date="2011" name="J. Bacteriol.">
        <title>Draft Genome Sequence of Turicibacter sanguinis PC909, Isolated from Human Feces.</title>
        <authorList>
            <person name="Cuiv P.O."/>
            <person name="Klaassens E.S."/>
            <person name="Durkin A.S."/>
            <person name="Harkins D.M."/>
            <person name="Foster L."/>
            <person name="McCorrison J."/>
            <person name="Torralba M."/>
            <person name="Nelson K.E."/>
            <person name="Morrison M."/>
        </authorList>
    </citation>
    <scope>NUCLEOTIDE SEQUENCE [LARGE SCALE GENOMIC DNA]</scope>
    <source>
        <strain evidence="1 2">PC909</strain>
    </source>
</reference>
<organism evidence="1 2">
    <name type="scientific">Turicibacter sanguinis PC909</name>
    <dbReference type="NCBI Taxonomy" id="702450"/>
    <lineage>
        <taxon>Bacteria</taxon>
        <taxon>Bacillati</taxon>
        <taxon>Bacillota</taxon>
        <taxon>Erysipelotrichia</taxon>
        <taxon>Erysipelotrichales</taxon>
        <taxon>Turicibacteraceae</taxon>
        <taxon>Turicibacter</taxon>
    </lineage>
</organism>
<evidence type="ECO:0000313" key="2">
    <source>
        <dbReference type="Proteomes" id="UP000002938"/>
    </source>
</evidence>
<dbReference type="PANTHER" id="PTHR31118">
    <property type="entry name" value="CYCLASE-LIKE PROTEIN 2"/>
    <property type="match status" value="1"/>
</dbReference>
<dbReference type="Pfam" id="PF04199">
    <property type="entry name" value="Cyclase"/>
    <property type="match status" value="1"/>
</dbReference>
<dbReference type="InterPro" id="IPR007325">
    <property type="entry name" value="KFase/CYL"/>
</dbReference>
<keyword evidence="2" id="KW-1185">Reference proteome</keyword>
<sequence>MTKYIDLSYEIEHQMAVYPGDDELKLYRHRFLNRDYYNDTKLETGMHVGTHIDAPSHLLNKDRFICDYPVEKFIGNGCLLDVRNEEIIKLKDEYLDKVQEGDIVLLYTGYDEFFGTDKYFENHPIVDEKLA</sequence>
<accession>A0ABN0A045</accession>
<dbReference type="PANTHER" id="PTHR31118:SF12">
    <property type="entry name" value="CYCLASE-LIKE PROTEIN 2"/>
    <property type="match status" value="1"/>
</dbReference>
<name>A0ABN0A045_9FIRM</name>
<dbReference type="EMBL" id="ADMN01000103">
    <property type="protein sequence ID" value="EFF63065.1"/>
    <property type="molecule type" value="Genomic_DNA"/>
</dbReference>
<dbReference type="Proteomes" id="UP000002938">
    <property type="component" value="Unassembled WGS sequence"/>
</dbReference>
<dbReference type="Gene3D" id="3.50.30.50">
    <property type="entry name" value="Putative cyclase"/>
    <property type="match status" value="1"/>
</dbReference>